<proteinExistence type="inferred from homology"/>
<accession>A0A3D8GX90</accession>
<dbReference type="PRINTS" id="PR00502">
    <property type="entry name" value="NUDIXFAMILY"/>
</dbReference>
<evidence type="ECO:0000256" key="2">
    <source>
        <dbReference type="ARBA" id="ARBA00022801"/>
    </source>
</evidence>
<evidence type="ECO:0000256" key="1">
    <source>
        <dbReference type="ARBA" id="ARBA00001946"/>
    </source>
</evidence>
<gene>
    <name evidence="6" type="ORF">DRW41_04770</name>
</gene>
<dbReference type="InterPro" id="IPR015797">
    <property type="entry name" value="NUDIX_hydrolase-like_dom_sf"/>
</dbReference>
<sequence>MERVDVVYGLIVSEEMKVLMVKNEGAGWTLPGGAVEKGETLTEALIRELREETGLETEPGPLLAVNEAFRPDRGNHVLFFTFEVNVRGGNVAILHPDEITEIEWVDLQTANSLMPYHKGGVEELLRGQPGYTFQG</sequence>
<evidence type="ECO:0000259" key="5">
    <source>
        <dbReference type="PROSITE" id="PS51462"/>
    </source>
</evidence>
<evidence type="ECO:0000313" key="6">
    <source>
        <dbReference type="EMBL" id="RDU39002.1"/>
    </source>
</evidence>
<comment type="similarity">
    <text evidence="4">Belongs to the Nudix hydrolase family.</text>
</comment>
<dbReference type="PROSITE" id="PS51462">
    <property type="entry name" value="NUDIX"/>
    <property type="match status" value="1"/>
</dbReference>
<dbReference type="Proteomes" id="UP000257144">
    <property type="component" value="Unassembled WGS sequence"/>
</dbReference>
<reference evidence="6 7" key="1">
    <citation type="submission" date="2018-07" db="EMBL/GenBank/DDBJ databases">
        <title>Bacillus sp. YLB-04 draft genome sequence.</title>
        <authorList>
            <person name="Yu L."/>
            <person name="Tang X."/>
        </authorList>
    </citation>
    <scope>NUCLEOTIDE SEQUENCE [LARGE SCALE GENOMIC DNA]</scope>
    <source>
        <strain evidence="6 7">YLB-04</strain>
    </source>
</reference>
<dbReference type="Gene3D" id="3.90.79.10">
    <property type="entry name" value="Nucleoside Triphosphate Pyrophosphohydrolase"/>
    <property type="match status" value="1"/>
</dbReference>
<dbReference type="CDD" id="cd02883">
    <property type="entry name" value="NUDIX_Hydrolase"/>
    <property type="match status" value="1"/>
</dbReference>
<dbReference type="InterPro" id="IPR020476">
    <property type="entry name" value="Nudix_hydrolase"/>
</dbReference>
<dbReference type="Pfam" id="PF00293">
    <property type="entry name" value="NUDIX"/>
    <property type="match status" value="1"/>
</dbReference>
<dbReference type="SUPFAM" id="SSF55811">
    <property type="entry name" value="Nudix"/>
    <property type="match status" value="1"/>
</dbReference>
<name>A0A3D8GX90_9BACI</name>
<dbReference type="PANTHER" id="PTHR43046">
    <property type="entry name" value="GDP-MANNOSE MANNOSYL HYDROLASE"/>
    <property type="match status" value="1"/>
</dbReference>
<dbReference type="InterPro" id="IPR020084">
    <property type="entry name" value="NUDIX_hydrolase_CS"/>
</dbReference>
<keyword evidence="2 4" id="KW-0378">Hydrolase</keyword>
<evidence type="ECO:0000256" key="4">
    <source>
        <dbReference type="RuleBase" id="RU003476"/>
    </source>
</evidence>
<dbReference type="PANTHER" id="PTHR43046:SF12">
    <property type="entry name" value="GDP-MANNOSE MANNOSYL HYDROLASE"/>
    <property type="match status" value="1"/>
</dbReference>
<dbReference type="GO" id="GO:0016787">
    <property type="term" value="F:hydrolase activity"/>
    <property type="evidence" value="ECO:0007669"/>
    <property type="project" value="UniProtKB-KW"/>
</dbReference>
<evidence type="ECO:0000256" key="3">
    <source>
        <dbReference type="ARBA" id="ARBA00022842"/>
    </source>
</evidence>
<protein>
    <submittedName>
        <fullName evidence="6">NUDIX hydrolase</fullName>
    </submittedName>
</protein>
<comment type="caution">
    <text evidence="6">The sequence shown here is derived from an EMBL/GenBank/DDBJ whole genome shotgun (WGS) entry which is preliminary data.</text>
</comment>
<evidence type="ECO:0000313" key="7">
    <source>
        <dbReference type="Proteomes" id="UP000257144"/>
    </source>
</evidence>
<dbReference type="AlphaFoldDB" id="A0A3D8GX90"/>
<feature type="domain" description="Nudix hydrolase" evidence="5">
    <location>
        <begin position="2"/>
        <end position="127"/>
    </location>
</feature>
<dbReference type="InterPro" id="IPR000086">
    <property type="entry name" value="NUDIX_hydrolase_dom"/>
</dbReference>
<dbReference type="EMBL" id="QNQT01000001">
    <property type="protein sequence ID" value="RDU39002.1"/>
    <property type="molecule type" value="Genomic_DNA"/>
</dbReference>
<keyword evidence="3" id="KW-0460">Magnesium</keyword>
<dbReference type="RefSeq" id="WP_115450915.1">
    <property type="nucleotide sequence ID" value="NZ_QNQT01000001.1"/>
</dbReference>
<dbReference type="OrthoDB" id="9787880at2"/>
<comment type="cofactor">
    <cofactor evidence="1">
        <name>Mg(2+)</name>
        <dbReference type="ChEBI" id="CHEBI:18420"/>
    </cofactor>
</comment>
<dbReference type="PROSITE" id="PS00893">
    <property type="entry name" value="NUDIX_BOX"/>
    <property type="match status" value="1"/>
</dbReference>
<keyword evidence="7" id="KW-1185">Reference proteome</keyword>
<organism evidence="6 7">
    <name type="scientific">Neobacillus piezotolerans</name>
    <dbReference type="NCBI Taxonomy" id="2259171"/>
    <lineage>
        <taxon>Bacteria</taxon>
        <taxon>Bacillati</taxon>
        <taxon>Bacillota</taxon>
        <taxon>Bacilli</taxon>
        <taxon>Bacillales</taxon>
        <taxon>Bacillaceae</taxon>
        <taxon>Neobacillus</taxon>
    </lineage>
</organism>